<reference evidence="3 4" key="1">
    <citation type="journal article" date="2013" name="PLoS Genet.">
        <title>The genome and development-dependent transcriptomes of Pyronema confluens: a window into fungal evolution.</title>
        <authorList>
            <person name="Traeger S."/>
            <person name="Altegoer F."/>
            <person name="Freitag M."/>
            <person name="Gabaldon T."/>
            <person name="Kempken F."/>
            <person name="Kumar A."/>
            <person name="Marcet-Houben M."/>
            <person name="Poggeler S."/>
            <person name="Stajich J.E."/>
            <person name="Nowrousian M."/>
        </authorList>
    </citation>
    <scope>NUCLEOTIDE SEQUENCE [LARGE SCALE GENOMIC DNA]</scope>
    <source>
        <strain evidence="4">CBS 100304</strain>
        <tissue evidence="3">Vegetative mycelium</tissue>
    </source>
</reference>
<protein>
    <submittedName>
        <fullName evidence="3">Uncharacterized protein</fullName>
    </submittedName>
</protein>
<evidence type="ECO:0000256" key="2">
    <source>
        <dbReference type="SAM" id="Phobius"/>
    </source>
</evidence>
<feature type="transmembrane region" description="Helical" evidence="2">
    <location>
        <begin position="184"/>
        <end position="205"/>
    </location>
</feature>
<proteinExistence type="predicted"/>
<dbReference type="CDD" id="cd12087">
    <property type="entry name" value="TM_EGFR-like"/>
    <property type="match status" value="1"/>
</dbReference>
<dbReference type="EMBL" id="HF935420">
    <property type="protein sequence ID" value="CCX08569.1"/>
    <property type="molecule type" value="Genomic_DNA"/>
</dbReference>
<organism evidence="3 4">
    <name type="scientific">Pyronema omphalodes (strain CBS 100304)</name>
    <name type="common">Pyronema confluens</name>
    <dbReference type="NCBI Taxonomy" id="1076935"/>
    <lineage>
        <taxon>Eukaryota</taxon>
        <taxon>Fungi</taxon>
        <taxon>Dikarya</taxon>
        <taxon>Ascomycota</taxon>
        <taxon>Pezizomycotina</taxon>
        <taxon>Pezizomycetes</taxon>
        <taxon>Pezizales</taxon>
        <taxon>Pyronemataceae</taxon>
        <taxon>Pyronema</taxon>
    </lineage>
</organism>
<dbReference type="AlphaFoldDB" id="U4L796"/>
<keyword evidence="2" id="KW-1133">Transmembrane helix</keyword>
<dbReference type="Proteomes" id="UP000018144">
    <property type="component" value="Unassembled WGS sequence"/>
</dbReference>
<evidence type="ECO:0000313" key="4">
    <source>
        <dbReference type="Proteomes" id="UP000018144"/>
    </source>
</evidence>
<keyword evidence="2" id="KW-0812">Transmembrane</keyword>
<gene>
    <name evidence="3" type="ORF">PCON_08162</name>
</gene>
<evidence type="ECO:0000256" key="1">
    <source>
        <dbReference type="SAM" id="MobiDB-lite"/>
    </source>
</evidence>
<keyword evidence="2" id="KW-0472">Membrane</keyword>
<evidence type="ECO:0000313" key="3">
    <source>
        <dbReference type="EMBL" id="CCX08569.1"/>
    </source>
</evidence>
<keyword evidence="4" id="KW-1185">Reference proteome</keyword>
<feature type="compositionally biased region" description="Polar residues" evidence="1">
    <location>
        <begin position="99"/>
        <end position="113"/>
    </location>
</feature>
<accession>U4L796</accession>
<feature type="compositionally biased region" description="Low complexity" evidence="1">
    <location>
        <begin position="120"/>
        <end position="136"/>
    </location>
</feature>
<sequence length="299" mass="31970">MGVWACCDTMQTMTACPSGYASCNRRSWFNHRDGCCPSADECLLSGIPSCSARNNFIVPITPSAILIPRTAQAYDLPPPAEPSTISKEVYVPVEPIASKSATSESPATKSNPPILTLQMPTSPSPSSKTASATPDPVDTPPNTLIMDLLSPTSLSTPANPMLLIGTPLPKDSPASTSLTTAMQAGIGIGLFLLLVGIMTALCFLYRRRRSHRGQTDTARGYAEMQGVDNRISRTELRATSTEAVEMAGCAPADSDERTRGRGNVVVALRELEDLVVARRGREVELPAEKASPTRSWLHI</sequence>
<feature type="region of interest" description="Disordered" evidence="1">
    <location>
        <begin position="99"/>
        <end position="145"/>
    </location>
</feature>
<name>U4L796_PYROM</name>